<comment type="caution">
    <text evidence="1">The sequence shown here is derived from an EMBL/GenBank/DDBJ whole genome shotgun (WGS) entry which is preliminary data.</text>
</comment>
<dbReference type="EMBL" id="VSSQ01114641">
    <property type="protein sequence ID" value="MPN50449.1"/>
    <property type="molecule type" value="Genomic_DNA"/>
</dbReference>
<name>A0A645IIY7_9ZZZZ</name>
<reference evidence="1" key="1">
    <citation type="submission" date="2019-08" db="EMBL/GenBank/DDBJ databases">
        <authorList>
            <person name="Kucharzyk K."/>
            <person name="Murdoch R.W."/>
            <person name="Higgins S."/>
            <person name="Loffler F."/>
        </authorList>
    </citation>
    <scope>NUCLEOTIDE SEQUENCE</scope>
</reference>
<organism evidence="1">
    <name type="scientific">bioreactor metagenome</name>
    <dbReference type="NCBI Taxonomy" id="1076179"/>
    <lineage>
        <taxon>unclassified sequences</taxon>
        <taxon>metagenomes</taxon>
        <taxon>ecological metagenomes</taxon>
    </lineage>
</organism>
<dbReference type="AlphaFoldDB" id="A0A645IIY7"/>
<evidence type="ECO:0000313" key="1">
    <source>
        <dbReference type="EMBL" id="MPN50449.1"/>
    </source>
</evidence>
<accession>A0A645IIY7</accession>
<proteinExistence type="predicted"/>
<sequence>MIREAMDKNVLCVIGSEEAVRAAEDEFKEIKYIK</sequence>
<protein>
    <submittedName>
        <fullName evidence="1">Uncharacterized protein</fullName>
    </submittedName>
</protein>
<gene>
    <name evidence="1" type="ORF">SDC9_198076</name>
</gene>